<keyword evidence="1" id="KW-0812">Transmembrane</keyword>
<protein>
    <submittedName>
        <fullName evidence="2">Uncharacterized protein</fullName>
    </submittedName>
</protein>
<name>A0A3R5V2T2_9BACT</name>
<keyword evidence="3" id="KW-1185">Reference proteome</keyword>
<feature type="transmembrane region" description="Helical" evidence="1">
    <location>
        <begin position="12"/>
        <end position="33"/>
    </location>
</feature>
<proteinExistence type="predicted"/>
<evidence type="ECO:0000256" key="1">
    <source>
        <dbReference type="SAM" id="Phobius"/>
    </source>
</evidence>
<evidence type="ECO:0000313" key="3">
    <source>
        <dbReference type="Proteomes" id="UP000287502"/>
    </source>
</evidence>
<organism evidence="2 3">
    <name type="scientific">Geovibrio thiophilus</name>
    <dbReference type="NCBI Taxonomy" id="139438"/>
    <lineage>
        <taxon>Bacteria</taxon>
        <taxon>Pseudomonadati</taxon>
        <taxon>Deferribacterota</taxon>
        <taxon>Deferribacteres</taxon>
        <taxon>Deferribacterales</taxon>
        <taxon>Geovibrionaceae</taxon>
        <taxon>Geovibrio</taxon>
    </lineage>
</organism>
<dbReference type="KEGG" id="gtl:EP073_12425"/>
<dbReference type="Proteomes" id="UP000287502">
    <property type="component" value="Chromosome"/>
</dbReference>
<dbReference type="AlphaFoldDB" id="A0A3R5V2T2"/>
<reference evidence="2 3" key="1">
    <citation type="submission" date="2019-01" db="EMBL/GenBank/DDBJ databases">
        <title>Geovibrio thiophilus DSM 11263, complete genome.</title>
        <authorList>
            <person name="Spring S."/>
            <person name="Bunk B."/>
            <person name="Sproer C."/>
        </authorList>
    </citation>
    <scope>NUCLEOTIDE SEQUENCE [LARGE SCALE GENOMIC DNA]</scope>
    <source>
        <strain evidence="2 3">DSM 11263</strain>
    </source>
</reference>
<accession>A0A3R5V2T2</accession>
<gene>
    <name evidence="2" type="ORF">EP073_12425</name>
</gene>
<keyword evidence="1" id="KW-0472">Membrane</keyword>
<dbReference type="EMBL" id="CP035108">
    <property type="protein sequence ID" value="QAR34180.1"/>
    <property type="molecule type" value="Genomic_DNA"/>
</dbReference>
<dbReference type="RefSeq" id="WP_128467485.1">
    <property type="nucleotide sequence ID" value="NZ_CP035108.1"/>
</dbReference>
<keyword evidence="1" id="KW-1133">Transmembrane helix</keyword>
<sequence>MQGADVTQFTLGFFIIQALTVFMVAWVFVFFLLRSRRRRTEVLRLFKKLVANCSADPELDALVNDYTEKALKYMEFLVSPTGGGSEPEELTASLAALEAYIKSRDYTPFINPSLADKGKLYKSALLMKQIYHTKAG</sequence>
<evidence type="ECO:0000313" key="2">
    <source>
        <dbReference type="EMBL" id="QAR34180.1"/>
    </source>
</evidence>